<sequence>MLNISVVLFLLLVLKFFSYSSAQDKPKLTLDEFFNYVEYPTVIFSPTGQHLLIETLQPSWETNSYSHDLWLYDIQQQQKRLIIADISEHFAPIWSPS</sequence>
<reference evidence="2" key="1">
    <citation type="submission" date="2021-02" db="EMBL/GenBank/DDBJ databases">
        <authorList>
            <person name="Nowell W R."/>
        </authorList>
    </citation>
    <scope>NUCLEOTIDE SEQUENCE</scope>
</reference>
<dbReference type="EMBL" id="CAJOBI010316942">
    <property type="protein sequence ID" value="CAF5178551.1"/>
    <property type="molecule type" value="Genomic_DNA"/>
</dbReference>
<dbReference type="AlphaFoldDB" id="A0A8S3H6R4"/>
<accession>A0A8S3H6R4</accession>
<organism evidence="2 3">
    <name type="scientific">Rotaria magnacalcarata</name>
    <dbReference type="NCBI Taxonomy" id="392030"/>
    <lineage>
        <taxon>Eukaryota</taxon>
        <taxon>Metazoa</taxon>
        <taxon>Spiralia</taxon>
        <taxon>Gnathifera</taxon>
        <taxon>Rotifera</taxon>
        <taxon>Eurotatoria</taxon>
        <taxon>Bdelloidea</taxon>
        <taxon>Philodinida</taxon>
        <taxon>Philodinidae</taxon>
        <taxon>Rotaria</taxon>
    </lineage>
</organism>
<name>A0A8S3H6R4_9BILA</name>
<feature type="non-terminal residue" evidence="2">
    <location>
        <position position="97"/>
    </location>
</feature>
<evidence type="ECO:0008006" key="4">
    <source>
        <dbReference type="Google" id="ProtNLM"/>
    </source>
</evidence>
<gene>
    <name evidence="2" type="ORF">SMN809_LOCUS68213</name>
</gene>
<proteinExistence type="predicted"/>
<dbReference type="SUPFAM" id="SSF82171">
    <property type="entry name" value="DPP6 N-terminal domain-like"/>
    <property type="match status" value="1"/>
</dbReference>
<feature type="chain" id="PRO_5035717975" description="Dipeptidylpeptidase IV N-terminal domain-containing protein" evidence="1">
    <location>
        <begin position="23"/>
        <end position="97"/>
    </location>
</feature>
<evidence type="ECO:0000256" key="1">
    <source>
        <dbReference type="SAM" id="SignalP"/>
    </source>
</evidence>
<protein>
    <recommendedName>
        <fullName evidence="4">Dipeptidylpeptidase IV N-terminal domain-containing protein</fullName>
    </recommendedName>
</protein>
<evidence type="ECO:0000313" key="3">
    <source>
        <dbReference type="Proteomes" id="UP000676336"/>
    </source>
</evidence>
<evidence type="ECO:0000313" key="2">
    <source>
        <dbReference type="EMBL" id="CAF5178551.1"/>
    </source>
</evidence>
<keyword evidence="1" id="KW-0732">Signal</keyword>
<dbReference type="Proteomes" id="UP000676336">
    <property type="component" value="Unassembled WGS sequence"/>
</dbReference>
<comment type="caution">
    <text evidence="2">The sequence shown here is derived from an EMBL/GenBank/DDBJ whole genome shotgun (WGS) entry which is preliminary data.</text>
</comment>
<feature type="signal peptide" evidence="1">
    <location>
        <begin position="1"/>
        <end position="22"/>
    </location>
</feature>